<evidence type="ECO:0000313" key="2">
    <source>
        <dbReference type="Proteomes" id="UP000199101"/>
    </source>
</evidence>
<dbReference type="OrthoDB" id="8280268at2"/>
<evidence type="ECO:0000313" key="1">
    <source>
        <dbReference type="EMBL" id="SCB25828.1"/>
    </source>
</evidence>
<accession>A0A1C3VDR9</accession>
<organism evidence="1 2">
    <name type="scientific">Rhizobium multihospitium</name>
    <dbReference type="NCBI Taxonomy" id="410764"/>
    <lineage>
        <taxon>Bacteria</taxon>
        <taxon>Pseudomonadati</taxon>
        <taxon>Pseudomonadota</taxon>
        <taxon>Alphaproteobacteria</taxon>
        <taxon>Hyphomicrobiales</taxon>
        <taxon>Rhizobiaceae</taxon>
        <taxon>Rhizobium/Agrobacterium group</taxon>
        <taxon>Rhizobium</taxon>
    </lineage>
</organism>
<dbReference type="RefSeq" id="WP_092711603.1">
    <property type="nucleotide sequence ID" value="NZ_FMAG01000003.1"/>
</dbReference>
<name>A0A1C3VDR9_9HYPH</name>
<keyword evidence="2" id="KW-1185">Reference proteome</keyword>
<sequence>MADRPWHRSLIKSGVRLFLGGSRAHVQDWFPGLSIVRSQNVSEVLYRGVKVASLAGMDRLRERCGDAVYIVGSGPSIRDCDLSGLEFHSAILLNGAIGLSGDRIAEPLAIAVEDERFVWRHLDMLREKVAPGSLCLFSVAVLRALCEIDKSWLADKTIILIDDIRKPYGARRRSVDDLKKLQYVRLDAEGSAGFSLSPDRGVFLGGSVAVSALQFALYCAQQQVGFLGIDISNAGEPRFYETAGDTAFSGIARAEGRIIEHLVLARQIAAERGVAFVNYSRVSALLKYDFGYDDRFALKPQA</sequence>
<reference evidence="2" key="1">
    <citation type="submission" date="2016-08" db="EMBL/GenBank/DDBJ databases">
        <authorList>
            <person name="Varghese N."/>
            <person name="Submissions Spin"/>
        </authorList>
    </citation>
    <scope>NUCLEOTIDE SEQUENCE [LARGE SCALE GENOMIC DNA]</scope>
    <source>
        <strain evidence="2">HAMBI 2975</strain>
    </source>
</reference>
<dbReference type="EMBL" id="FMAG01000003">
    <property type="protein sequence ID" value="SCB25828.1"/>
    <property type="molecule type" value="Genomic_DNA"/>
</dbReference>
<dbReference type="Proteomes" id="UP000199101">
    <property type="component" value="Unassembled WGS sequence"/>
</dbReference>
<protein>
    <recommendedName>
        <fullName evidence="3">Glycosyl transferase</fullName>
    </recommendedName>
</protein>
<proteinExistence type="predicted"/>
<evidence type="ECO:0008006" key="3">
    <source>
        <dbReference type="Google" id="ProtNLM"/>
    </source>
</evidence>
<gene>
    <name evidence="1" type="ORF">GA0061103_3560</name>
</gene>
<dbReference type="AlphaFoldDB" id="A0A1C3VDR9"/>
<dbReference type="STRING" id="410764.GA0061103_3560"/>